<comment type="function">
    <text evidence="5 6">Cell division inhibitor that blocks the formation of polar Z ring septums. Rapidly oscillates between the poles of the cell to destabilize FtsZ filaments that have formed before they mature into polar Z rings. Prevents FtsZ polymerization.</text>
</comment>
<dbReference type="PANTHER" id="PTHR34108">
    <property type="entry name" value="SEPTUM SITE-DETERMINING PROTEIN MINC"/>
    <property type="match status" value="1"/>
</dbReference>
<dbReference type="InterPro" id="IPR007874">
    <property type="entry name" value="MinC_N"/>
</dbReference>
<dbReference type="InterPro" id="IPR005526">
    <property type="entry name" value="Septum_form_inhib_MinC_C"/>
</dbReference>
<evidence type="ECO:0000256" key="2">
    <source>
        <dbReference type="ARBA" id="ARBA00022618"/>
    </source>
</evidence>
<dbReference type="GO" id="GO:0051302">
    <property type="term" value="P:regulation of cell division"/>
    <property type="evidence" value="ECO:0007669"/>
    <property type="project" value="InterPro"/>
</dbReference>
<feature type="domain" description="Septum formation inhibitor MinC C-terminal" evidence="8">
    <location>
        <begin position="149"/>
        <end position="248"/>
    </location>
</feature>
<comment type="subunit">
    <text evidence="6">Interacts with MinD and FtsZ.</text>
</comment>
<dbReference type="GO" id="GO:1901891">
    <property type="term" value="P:regulation of cell septum assembly"/>
    <property type="evidence" value="ECO:0007669"/>
    <property type="project" value="InterPro"/>
</dbReference>
<feature type="compositionally biased region" description="Low complexity" evidence="7">
    <location>
        <begin position="129"/>
        <end position="140"/>
    </location>
</feature>
<dbReference type="HAMAP" id="MF_00267">
    <property type="entry name" value="MinC"/>
    <property type="match status" value="1"/>
</dbReference>
<dbReference type="InterPro" id="IPR016098">
    <property type="entry name" value="CAP/MinC_C"/>
</dbReference>
<dbReference type="Proteomes" id="UP000199377">
    <property type="component" value="Unassembled WGS sequence"/>
</dbReference>
<evidence type="ECO:0000313" key="10">
    <source>
        <dbReference type="EMBL" id="SFH94704.1"/>
    </source>
</evidence>
<evidence type="ECO:0000259" key="8">
    <source>
        <dbReference type="Pfam" id="PF03775"/>
    </source>
</evidence>
<dbReference type="Pfam" id="PF05209">
    <property type="entry name" value="MinC_N"/>
    <property type="match status" value="1"/>
</dbReference>
<dbReference type="AlphaFoldDB" id="A0A1I3E6W8"/>
<dbReference type="STRING" id="1114924.SAMN05216258_103218"/>
<dbReference type="InterPro" id="IPR036145">
    <property type="entry name" value="MinC_C_sf"/>
</dbReference>
<dbReference type="Pfam" id="PF03775">
    <property type="entry name" value="MinC_C"/>
    <property type="match status" value="1"/>
</dbReference>
<evidence type="ECO:0000256" key="3">
    <source>
        <dbReference type="ARBA" id="ARBA00023210"/>
    </source>
</evidence>
<dbReference type="EMBL" id="FOQH01000003">
    <property type="protein sequence ID" value="SFH94704.1"/>
    <property type="molecule type" value="Genomic_DNA"/>
</dbReference>
<keyword evidence="4 6" id="KW-0131">Cell cycle</keyword>
<keyword evidence="2 6" id="KW-0132">Cell division</keyword>
<dbReference type="NCBIfam" id="TIGR01222">
    <property type="entry name" value="minC"/>
    <property type="match status" value="1"/>
</dbReference>
<dbReference type="InterPro" id="IPR013033">
    <property type="entry name" value="MinC"/>
</dbReference>
<gene>
    <name evidence="6" type="primary">minC</name>
    <name evidence="10" type="ORF">SAMN05216258_103218</name>
</gene>
<sequence length="252" mass="26110">MQSTSARSAATEPAVAGKRLQVRGRFLTAVALPVGGAPGAGYLAALDDLLKQSPGFFSDAPLILDLAEAEGLDAEAGFAQLLAGLRTRGMVPFAVQNASDRQKAAAAAVGLTALSAGREAALPRKSAEPEAAPEAIPQPEEPVSTTVLVTEPVRSGQRIYSERGDVVVVGSVASGAEIIAHGNVHVYGRLRGRALAGVHGDESARIFAQSLEAELIAIAGLYKTSEEIGDAFAQRPVHAYLEDDALRIVPLK</sequence>
<feature type="region of interest" description="Disordered" evidence="7">
    <location>
        <begin position="120"/>
        <end position="140"/>
    </location>
</feature>
<evidence type="ECO:0000313" key="11">
    <source>
        <dbReference type="Proteomes" id="UP000199377"/>
    </source>
</evidence>
<evidence type="ECO:0000256" key="4">
    <source>
        <dbReference type="ARBA" id="ARBA00023306"/>
    </source>
</evidence>
<dbReference type="OrthoDB" id="9794530at2"/>
<organism evidence="10 11">
    <name type="scientific">Albimonas pacifica</name>
    <dbReference type="NCBI Taxonomy" id="1114924"/>
    <lineage>
        <taxon>Bacteria</taxon>
        <taxon>Pseudomonadati</taxon>
        <taxon>Pseudomonadota</taxon>
        <taxon>Alphaproteobacteria</taxon>
        <taxon>Rhodobacterales</taxon>
        <taxon>Paracoccaceae</taxon>
        <taxon>Albimonas</taxon>
    </lineage>
</organism>
<dbReference type="GO" id="GO:0000917">
    <property type="term" value="P:division septum assembly"/>
    <property type="evidence" value="ECO:0007669"/>
    <property type="project" value="UniProtKB-KW"/>
</dbReference>
<dbReference type="Gene3D" id="2.160.20.70">
    <property type="match status" value="1"/>
</dbReference>
<keyword evidence="11" id="KW-1185">Reference proteome</keyword>
<dbReference type="Gene3D" id="3.30.70.260">
    <property type="match status" value="1"/>
</dbReference>
<evidence type="ECO:0000256" key="1">
    <source>
        <dbReference type="ARBA" id="ARBA00006291"/>
    </source>
</evidence>
<evidence type="ECO:0000259" key="9">
    <source>
        <dbReference type="Pfam" id="PF05209"/>
    </source>
</evidence>
<accession>A0A1I3E6W8</accession>
<name>A0A1I3E6W8_9RHOB</name>
<evidence type="ECO:0000256" key="5">
    <source>
        <dbReference type="ARBA" id="ARBA00025606"/>
    </source>
</evidence>
<proteinExistence type="inferred from homology"/>
<dbReference type="SUPFAM" id="SSF63848">
    <property type="entry name" value="Cell-division inhibitor MinC, C-terminal domain"/>
    <property type="match status" value="1"/>
</dbReference>
<evidence type="ECO:0000256" key="7">
    <source>
        <dbReference type="SAM" id="MobiDB-lite"/>
    </source>
</evidence>
<evidence type="ECO:0000256" key="6">
    <source>
        <dbReference type="HAMAP-Rule" id="MF_00267"/>
    </source>
</evidence>
<dbReference type="PANTHER" id="PTHR34108:SF1">
    <property type="entry name" value="SEPTUM SITE-DETERMINING PROTEIN MINC"/>
    <property type="match status" value="1"/>
</dbReference>
<protein>
    <recommendedName>
        <fullName evidence="6">Probable septum site-determining protein MinC</fullName>
    </recommendedName>
</protein>
<comment type="similarity">
    <text evidence="1 6">Belongs to the MinC family.</text>
</comment>
<feature type="domain" description="Septum formation inhibitor MinC N-terminal" evidence="9">
    <location>
        <begin position="21"/>
        <end position="92"/>
    </location>
</feature>
<reference evidence="10 11" key="1">
    <citation type="submission" date="2016-10" db="EMBL/GenBank/DDBJ databases">
        <authorList>
            <person name="de Groot N.N."/>
        </authorList>
    </citation>
    <scope>NUCLEOTIDE SEQUENCE [LARGE SCALE GENOMIC DNA]</scope>
    <source>
        <strain evidence="10 11">CGMCC 1.11030</strain>
    </source>
</reference>
<dbReference type="GO" id="GO:0000902">
    <property type="term" value="P:cell morphogenesis"/>
    <property type="evidence" value="ECO:0007669"/>
    <property type="project" value="InterPro"/>
</dbReference>
<keyword evidence="3 6" id="KW-0717">Septation</keyword>